<dbReference type="EMBL" id="JAEPIV010000033">
    <property type="protein sequence ID" value="MBK4722888.1"/>
    <property type="molecule type" value="Genomic_DNA"/>
</dbReference>
<dbReference type="InterPro" id="IPR029063">
    <property type="entry name" value="SAM-dependent_MTases_sf"/>
</dbReference>
<organism evidence="1 2">
    <name type="scientific">Azospirillum aestuarii</name>
    <dbReference type="NCBI Taxonomy" id="2802052"/>
    <lineage>
        <taxon>Bacteria</taxon>
        <taxon>Pseudomonadati</taxon>
        <taxon>Pseudomonadota</taxon>
        <taxon>Alphaproteobacteria</taxon>
        <taxon>Rhodospirillales</taxon>
        <taxon>Azospirillaceae</taxon>
        <taxon>Azospirillum</taxon>
    </lineage>
</organism>
<accession>A0ABS1I880</accession>
<dbReference type="Proteomes" id="UP000654452">
    <property type="component" value="Unassembled WGS sequence"/>
</dbReference>
<reference evidence="1 2" key="1">
    <citation type="submission" date="2021-01" db="EMBL/GenBank/DDBJ databases">
        <title>Azospirillum sp. YIM DDC1 draft genome.</title>
        <authorList>
            <person name="Wang Y.-X."/>
        </authorList>
    </citation>
    <scope>NUCLEOTIDE SEQUENCE [LARGE SCALE GENOMIC DNA]</scope>
    <source>
        <strain evidence="1 2">YIM DDC1</strain>
    </source>
</reference>
<evidence type="ECO:0000313" key="2">
    <source>
        <dbReference type="Proteomes" id="UP000654452"/>
    </source>
</evidence>
<dbReference type="Gene3D" id="3.40.50.150">
    <property type="entry name" value="Vaccinia Virus protein VP39"/>
    <property type="match status" value="1"/>
</dbReference>
<gene>
    <name evidence="1" type="ORF">JJL56_28940</name>
</gene>
<evidence type="ECO:0000313" key="1">
    <source>
        <dbReference type="EMBL" id="MBK4722888.1"/>
    </source>
</evidence>
<proteinExistence type="predicted"/>
<dbReference type="SUPFAM" id="SSF53335">
    <property type="entry name" value="S-adenosyl-L-methionine-dependent methyltransferases"/>
    <property type="match status" value="1"/>
</dbReference>
<keyword evidence="2" id="KW-1185">Reference proteome</keyword>
<evidence type="ECO:0008006" key="3">
    <source>
        <dbReference type="Google" id="ProtNLM"/>
    </source>
</evidence>
<dbReference type="RefSeq" id="WP_200487274.1">
    <property type="nucleotide sequence ID" value="NZ_JAEPIV010000033.1"/>
</dbReference>
<sequence>MGINAYTADWLLRHHEQGLFEGKRRIAEFGPQDFLFCRNYMKRAAARLHPDPDAARAFHHRIFPEDADPCAPDSQRHFYAALGLTDYKAFDYYDARAEHQFDFNYVINMRDRFDVVTNFGTSEHVFNIGATFASMHNLLAVGGLGIFILPAMADIAHGFYNIHPLLFKALAHFNKYEIVEHTYVDHAQGRALRHEEDPDDPAPFSDFLELRYDQSFTADAVARFARNLEQERRKAEAGLPSESVYDYNYVILRKLESVRFVWPSQII</sequence>
<comment type="caution">
    <text evidence="1">The sequence shown here is derived from an EMBL/GenBank/DDBJ whole genome shotgun (WGS) entry which is preliminary data.</text>
</comment>
<name>A0ABS1I880_9PROT</name>
<protein>
    <recommendedName>
        <fullName evidence="3">Class I SAM-dependent methyltransferase</fullName>
    </recommendedName>
</protein>